<sequence>MAEPRYYTTAEKAKLAWLVGRAAAGGDRAKIGAKIDEIQAEAVAREEAEDAAREKAKQDAREAKAKAQAERRANRWF</sequence>
<evidence type="ECO:0000313" key="11">
    <source>
        <dbReference type="Proteomes" id="UP000450000"/>
    </source>
</evidence>
<reference evidence="8 11" key="1">
    <citation type="submission" date="2019-09" db="EMBL/GenBank/DDBJ databases">
        <title>Genome Sequences of Streptomyces kaniharaensis ATCC 21070.</title>
        <authorList>
            <person name="Zhu W."/>
            <person name="De Crecy-Lagard V."/>
            <person name="Richards N.G."/>
        </authorList>
    </citation>
    <scope>NUCLEOTIDE SEQUENCE [LARGE SCALE GENOMIC DNA]</scope>
    <source>
        <strain evidence="8 11">SF-557</strain>
    </source>
</reference>
<feature type="region of interest" description="Disordered" evidence="1">
    <location>
        <begin position="49"/>
        <end position="77"/>
    </location>
</feature>
<evidence type="ECO:0000313" key="5">
    <source>
        <dbReference type="EMBL" id="MQS18083.1"/>
    </source>
</evidence>
<evidence type="ECO:0000313" key="9">
    <source>
        <dbReference type="EMBL" id="MQS18217.1"/>
    </source>
</evidence>
<evidence type="ECO:0000313" key="7">
    <source>
        <dbReference type="EMBL" id="MQS18171.1"/>
    </source>
</evidence>
<accession>A0A6N7L6F0</accession>
<evidence type="ECO:0000313" key="4">
    <source>
        <dbReference type="EMBL" id="MQS18072.1"/>
    </source>
</evidence>
<comment type="caution">
    <text evidence="8">The sequence shown here is derived from an EMBL/GenBank/DDBJ whole genome shotgun (WGS) entry which is preliminary data.</text>
</comment>
<dbReference type="AlphaFoldDB" id="A0A6N7L6F0"/>
<dbReference type="EMBL" id="WBOF01000009">
    <property type="protein sequence ID" value="MQS17993.1"/>
    <property type="molecule type" value="Genomic_DNA"/>
</dbReference>
<gene>
    <name evidence="2" type="ORF">F7Q99_38850</name>
    <name evidence="3" type="ORF">F7Q99_39190</name>
    <name evidence="4" type="ORF">F7Q99_39270</name>
    <name evidence="5" type="ORF">F7Q99_39325</name>
    <name evidence="6" type="ORF">F7Q99_39765</name>
    <name evidence="7" type="ORF">F7Q99_39820</name>
    <name evidence="8" type="ORF">F7Q99_39890</name>
    <name evidence="9" type="ORF">F7Q99_40075</name>
    <name evidence="10" type="ORF">F7Q99_40145</name>
</gene>
<dbReference type="EMBL" id="WBOF01000019">
    <property type="protein sequence ID" value="MQS18230.1"/>
    <property type="molecule type" value="Genomic_DNA"/>
</dbReference>
<keyword evidence="11" id="KW-1185">Reference proteome</keyword>
<evidence type="ECO:0000313" key="10">
    <source>
        <dbReference type="EMBL" id="MQS18230.1"/>
    </source>
</evidence>
<proteinExistence type="predicted"/>
<dbReference type="EMBL" id="WBOF01000019">
    <property type="protein sequence ID" value="MQS18217.1"/>
    <property type="molecule type" value="Genomic_DNA"/>
</dbReference>
<dbReference type="EMBL" id="WBOF01000011">
    <property type="protein sequence ID" value="MQS18056.1"/>
    <property type="molecule type" value="Genomic_DNA"/>
</dbReference>
<dbReference type="EMBL" id="WBOF01000013">
    <property type="protein sequence ID" value="MQS18072.1"/>
    <property type="molecule type" value="Genomic_DNA"/>
</dbReference>
<organism evidence="8 11">
    <name type="scientific">Streptomyces kaniharaensis</name>
    <dbReference type="NCBI Taxonomy" id="212423"/>
    <lineage>
        <taxon>Bacteria</taxon>
        <taxon>Bacillati</taxon>
        <taxon>Actinomycetota</taxon>
        <taxon>Actinomycetes</taxon>
        <taxon>Kitasatosporales</taxon>
        <taxon>Streptomycetaceae</taxon>
        <taxon>Streptomyces</taxon>
    </lineage>
</organism>
<protein>
    <submittedName>
        <fullName evidence="8">Uncharacterized protein</fullName>
    </submittedName>
</protein>
<dbReference type="RefSeq" id="WP_153471987.1">
    <property type="nucleotide sequence ID" value="NZ_WBOF01000009.1"/>
</dbReference>
<dbReference type="EMBL" id="WBOF01000013">
    <property type="protein sequence ID" value="MQS18083.1"/>
    <property type="molecule type" value="Genomic_DNA"/>
</dbReference>
<name>A0A6N7L6F0_9ACTN</name>
<evidence type="ECO:0000313" key="6">
    <source>
        <dbReference type="EMBL" id="MQS18160.1"/>
    </source>
</evidence>
<dbReference type="Proteomes" id="UP000450000">
    <property type="component" value="Unassembled WGS sequence"/>
</dbReference>
<dbReference type="EMBL" id="WBOF01000016">
    <property type="protein sequence ID" value="MQS18160.1"/>
    <property type="molecule type" value="Genomic_DNA"/>
</dbReference>
<evidence type="ECO:0000313" key="3">
    <source>
        <dbReference type="EMBL" id="MQS18056.1"/>
    </source>
</evidence>
<dbReference type="EMBL" id="WBOF01000017">
    <property type="protein sequence ID" value="MQS18171.1"/>
    <property type="molecule type" value="Genomic_DNA"/>
</dbReference>
<evidence type="ECO:0000256" key="1">
    <source>
        <dbReference type="SAM" id="MobiDB-lite"/>
    </source>
</evidence>
<dbReference type="EMBL" id="WBOF01000017">
    <property type="protein sequence ID" value="MQS18184.1"/>
    <property type="molecule type" value="Genomic_DNA"/>
</dbReference>
<evidence type="ECO:0000313" key="2">
    <source>
        <dbReference type="EMBL" id="MQS17993.1"/>
    </source>
</evidence>
<evidence type="ECO:0000313" key="8">
    <source>
        <dbReference type="EMBL" id="MQS18184.1"/>
    </source>
</evidence>